<organism evidence="10 11">
    <name type="scientific">Adineta steineri</name>
    <dbReference type="NCBI Taxonomy" id="433720"/>
    <lineage>
        <taxon>Eukaryota</taxon>
        <taxon>Metazoa</taxon>
        <taxon>Spiralia</taxon>
        <taxon>Gnathifera</taxon>
        <taxon>Rotifera</taxon>
        <taxon>Eurotatoria</taxon>
        <taxon>Bdelloidea</taxon>
        <taxon>Adinetida</taxon>
        <taxon>Adinetidae</taxon>
        <taxon>Adineta</taxon>
    </lineage>
</organism>
<evidence type="ECO:0000313" key="11">
    <source>
        <dbReference type="Proteomes" id="UP000663845"/>
    </source>
</evidence>
<keyword evidence="3 7" id="KW-1133">Transmembrane helix</keyword>
<evidence type="ECO:0000259" key="8">
    <source>
        <dbReference type="PROSITE" id="PS50026"/>
    </source>
</evidence>
<evidence type="ECO:0000256" key="5">
    <source>
        <dbReference type="ARBA" id="ARBA00023157"/>
    </source>
</evidence>
<evidence type="ECO:0000256" key="3">
    <source>
        <dbReference type="ARBA" id="ARBA00022989"/>
    </source>
</evidence>
<feature type="transmembrane region" description="Helical" evidence="7">
    <location>
        <begin position="935"/>
        <end position="957"/>
    </location>
</feature>
<dbReference type="Gene3D" id="1.20.1070.10">
    <property type="entry name" value="Rhodopsin 7-helix transmembrane proteins"/>
    <property type="match status" value="1"/>
</dbReference>
<dbReference type="GO" id="GO:0043235">
    <property type="term" value="C:receptor complex"/>
    <property type="evidence" value="ECO:0007669"/>
    <property type="project" value="TreeGrafter"/>
</dbReference>
<dbReference type="PROSITE" id="PS50262">
    <property type="entry name" value="G_PROTEIN_RECEP_F1_2"/>
    <property type="match status" value="1"/>
</dbReference>
<evidence type="ECO:0000313" key="10">
    <source>
        <dbReference type="EMBL" id="CAF1026760.1"/>
    </source>
</evidence>
<comment type="caution">
    <text evidence="6">Lacks conserved residue(s) required for the propagation of feature annotation.</text>
</comment>
<feature type="domain" description="EGF-like" evidence="8">
    <location>
        <begin position="186"/>
        <end position="228"/>
    </location>
</feature>
<evidence type="ECO:0000256" key="2">
    <source>
        <dbReference type="ARBA" id="ARBA00022692"/>
    </source>
</evidence>
<sequence length="1065" mass="125174">MLVDTRYSLYYSNNRQESNRVFDCLYAYLKDKLIDTDAPYTINYQLIPYCRRLDENEEQDKLSNELHENIENIITFAELYRQGVTSKQLLDWYVPIDIAEQYEIDGKYSNELFYNCSSSWFGSMCEYTFDINITFSFNYIVETIFDNRRLTTEDKFSSIIGTCYRFLTGCNRGLSALYEEFCYLLETNECSHNEYRCHYGAQCIPLAFMRDGMYSTDCLDGTDEKDFQYAIEGVRNPCVTTPIFRCEERTIRYPWRFSCGDGEFLVLDIPQLSQRCHNLRDLPMSSSIFTSLDHISDLNCRQALYCLLRINEIFSDAETASGTHCESLIDHCSSKWVVLPEYPIIYRFFQFIYLTNRSINEFKTNLLPDFICFNSSRCPALIYCSIDIGIQNGLDCCKTINLINETLDDWYFIDVIFRNLIQRCSTIGTTKTCSSPSLFHCSQSLKCISKHRLSDGSNDCYYGEDESFSACQLNDSNRFICSSEPNKCLSIIALENGKTDCLDGEDELTYDERNAFQGLIPFGLICNGIYDFFSVKNLSEIDETHCDWWPCNNPYVQCDNIWHCLNGDDELNCPRKNCSFNEHECYNEYLNKYYCIRSVNLMESYLDCEDSRPFREIYFNNITMKNNTYYFLWNQTKCITSQHICQQQQQSFLPSTEEEDICLMQPFVRFITQIATVFVISDEYRCRMLDGNPSSENSRPFLITSRLSYFPSITSNIISPEQTNNFYDNYISLEERIYDRTDWYCNRGIVVFYKSNKTKKCLCPPSYFGSRCQWQNQRISLTLQFIYHSSTYLISIFQILITIIDQQREISSYHEQITYVPKRDCNTKFNFYLLYPDQPKNSSSNYSIHIDIYNKTDLTYWGSWHLSIPFQFLPVNRIATQLFLSSNEQPTICPLSCGIHGKCIAYINKNSSYFYEQRIWCVVQYSSSIHIYNSFITLFHFLLPLLINIISTIYIIISISRSRLTIQPRLTFKEHLQLQLKKHKSHLIALCTLVFLALPRLIISFISGCMKSPYHSWLFLSSYLFAFLPSMITFIIFVLPSKMYKKEFNTVLDQTVRRLRTISRR</sequence>
<evidence type="ECO:0000256" key="6">
    <source>
        <dbReference type="PROSITE-ProRule" id="PRU00076"/>
    </source>
</evidence>
<dbReference type="SUPFAM" id="SSF57424">
    <property type="entry name" value="LDL receptor-like module"/>
    <property type="match status" value="2"/>
</dbReference>
<dbReference type="PRINTS" id="PR00261">
    <property type="entry name" value="LDLRECEPTOR"/>
</dbReference>
<dbReference type="SUPFAM" id="SSF81321">
    <property type="entry name" value="Family A G protein-coupled receptor-like"/>
    <property type="match status" value="1"/>
</dbReference>
<comment type="caution">
    <text evidence="10">The sequence shown here is derived from an EMBL/GenBank/DDBJ whole genome shotgun (WGS) entry which is preliminary data.</text>
</comment>
<keyword evidence="4 7" id="KW-0472">Membrane</keyword>
<gene>
    <name evidence="10" type="ORF">JYZ213_LOCUS17374</name>
</gene>
<feature type="transmembrane region" description="Helical" evidence="7">
    <location>
        <begin position="987"/>
        <end position="1006"/>
    </location>
</feature>
<keyword evidence="6" id="KW-0245">EGF-like domain</keyword>
<evidence type="ECO:0000256" key="1">
    <source>
        <dbReference type="ARBA" id="ARBA00004370"/>
    </source>
</evidence>
<keyword evidence="5" id="KW-1015">Disulfide bond</keyword>
<evidence type="ECO:0000256" key="4">
    <source>
        <dbReference type="ARBA" id="ARBA00023136"/>
    </source>
</evidence>
<dbReference type="InterPro" id="IPR002172">
    <property type="entry name" value="LDrepeatLR_classA_rpt"/>
</dbReference>
<accession>A0A814ISW9</accession>
<dbReference type="AlphaFoldDB" id="A0A814ISW9"/>
<dbReference type="PANTHER" id="PTHR22722">
    <property type="entry name" value="LOW-DENSITY LIPOPROTEIN RECEPTOR-RELATED PROTEIN 2-RELATED"/>
    <property type="match status" value="1"/>
</dbReference>
<dbReference type="PROSITE" id="PS00022">
    <property type="entry name" value="EGF_1"/>
    <property type="match status" value="1"/>
</dbReference>
<evidence type="ECO:0000259" key="9">
    <source>
        <dbReference type="PROSITE" id="PS50262"/>
    </source>
</evidence>
<dbReference type="PROSITE" id="PS50068">
    <property type="entry name" value="LDLRA_2"/>
    <property type="match status" value="2"/>
</dbReference>
<dbReference type="InterPro" id="IPR051221">
    <property type="entry name" value="LDLR-related"/>
</dbReference>
<proteinExistence type="predicted"/>
<name>A0A814ISW9_9BILA</name>
<comment type="subcellular location">
    <subcellularLocation>
        <location evidence="1">Membrane</location>
    </subcellularLocation>
</comment>
<protein>
    <recommendedName>
        <fullName evidence="12">EGF-like domain-containing protein</fullName>
    </recommendedName>
</protein>
<dbReference type="SUPFAM" id="SSF57196">
    <property type="entry name" value="EGF/Laminin"/>
    <property type="match status" value="1"/>
</dbReference>
<dbReference type="Gene3D" id="4.10.400.10">
    <property type="entry name" value="Low-density Lipoprotein Receptor"/>
    <property type="match status" value="2"/>
</dbReference>
<dbReference type="InterPro" id="IPR036055">
    <property type="entry name" value="LDL_receptor-like_sf"/>
</dbReference>
<keyword evidence="2 7" id="KW-0812">Transmembrane</keyword>
<dbReference type="EMBL" id="CAJNOG010000162">
    <property type="protein sequence ID" value="CAF1026760.1"/>
    <property type="molecule type" value="Genomic_DNA"/>
</dbReference>
<reference evidence="10" key="1">
    <citation type="submission" date="2021-02" db="EMBL/GenBank/DDBJ databases">
        <authorList>
            <person name="Nowell W R."/>
        </authorList>
    </citation>
    <scope>NUCLEOTIDE SEQUENCE</scope>
</reference>
<feature type="transmembrane region" description="Helical" evidence="7">
    <location>
        <begin position="1018"/>
        <end position="1039"/>
    </location>
</feature>
<feature type="domain" description="G-protein coupled receptors family 1 profile" evidence="9">
    <location>
        <begin position="921"/>
        <end position="1037"/>
    </location>
</feature>
<dbReference type="GO" id="GO:0005886">
    <property type="term" value="C:plasma membrane"/>
    <property type="evidence" value="ECO:0007669"/>
    <property type="project" value="TreeGrafter"/>
</dbReference>
<evidence type="ECO:0008006" key="12">
    <source>
        <dbReference type="Google" id="ProtNLM"/>
    </source>
</evidence>
<dbReference type="PROSITE" id="PS50026">
    <property type="entry name" value="EGF_3"/>
    <property type="match status" value="1"/>
</dbReference>
<dbReference type="SMART" id="SM00192">
    <property type="entry name" value="LDLa"/>
    <property type="match status" value="4"/>
</dbReference>
<dbReference type="CDD" id="cd00112">
    <property type="entry name" value="LDLa"/>
    <property type="match status" value="1"/>
</dbReference>
<dbReference type="InterPro" id="IPR017452">
    <property type="entry name" value="GPCR_Rhodpsn_7TM"/>
</dbReference>
<dbReference type="Proteomes" id="UP000663845">
    <property type="component" value="Unassembled WGS sequence"/>
</dbReference>
<evidence type="ECO:0000256" key="7">
    <source>
        <dbReference type="SAM" id="Phobius"/>
    </source>
</evidence>
<dbReference type="InterPro" id="IPR000742">
    <property type="entry name" value="EGF"/>
</dbReference>